<accession>A0ABW3SW57</accession>
<evidence type="ECO:0000313" key="2">
    <source>
        <dbReference type="Proteomes" id="UP001597094"/>
    </source>
</evidence>
<dbReference type="EMBL" id="JBHTLD010000259">
    <property type="protein sequence ID" value="MFD1188371.1"/>
    <property type="molecule type" value="Genomic_DNA"/>
</dbReference>
<dbReference type="RefSeq" id="WP_377531868.1">
    <property type="nucleotide sequence ID" value="NZ_JBHTLD010000259.1"/>
</dbReference>
<feature type="non-terminal residue" evidence="1">
    <location>
        <position position="1"/>
    </location>
</feature>
<sequence length="130" mass="15347">YKDYLNYQVNTQTGTIRSKWLRSVNSQEYREGMLYTHKLITEHNLFFWIYDASRYSAPNVSDQVWLTNVFTPLLTQTNLKKTASILSGDVIMQMVAEQIRVKALPIMIDKLQYQSFHDLESAEEWIFEIS</sequence>
<protein>
    <recommendedName>
        <fullName evidence="3">STAS/SEC14 domain-containing protein</fullName>
    </recommendedName>
</protein>
<comment type="caution">
    <text evidence="1">The sequence shown here is derived from an EMBL/GenBank/DDBJ whole genome shotgun (WGS) entry which is preliminary data.</text>
</comment>
<name>A0ABW3SW57_9BACT</name>
<dbReference type="Proteomes" id="UP001597094">
    <property type="component" value="Unassembled WGS sequence"/>
</dbReference>
<gene>
    <name evidence="1" type="ORF">ACFQ2O_19325</name>
</gene>
<proteinExistence type="predicted"/>
<reference evidence="2" key="1">
    <citation type="journal article" date="2019" name="Int. J. Syst. Evol. Microbiol.">
        <title>The Global Catalogue of Microorganisms (GCM) 10K type strain sequencing project: providing services to taxonomists for standard genome sequencing and annotation.</title>
        <authorList>
            <consortium name="The Broad Institute Genomics Platform"/>
            <consortium name="The Broad Institute Genome Sequencing Center for Infectious Disease"/>
            <person name="Wu L."/>
            <person name="Ma J."/>
        </authorList>
    </citation>
    <scope>NUCLEOTIDE SEQUENCE [LARGE SCALE GENOMIC DNA]</scope>
    <source>
        <strain evidence="2">JCM 31319</strain>
    </source>
</reference>
<evidence type="ECO:0000313" key="1">
    <source>
        <dbReference type="EMBL" id="MFD1188371.1"/>
    </source>
</evidence>
<evidence type="ECO:0008006" key="3">
    <source>
        <dbReference type="Google" id="ProtNLM"/>
    </source>
</evidence>
<keyword evidence="2" id="KW-1185">Reference proteome</keyword>
<organism evidence="1 2">
    <name type="scientific">Pontibacter rugosus</name>
    <dbReference type="NCBI Taxonomy" id="1745966"/>
    <lineage>
        <taxon>Bacteria</taxon>
        <taxon>Pseudomonadati</taxon>
        <taxon>Bacteroidota</taxon>
        <taxon>Cytophagia</taxon>
        <taxon>Cytophagales</taxon>
        <taxon>Hymenobacteraceae</taxon>
        <taxon>Pontibacter</taxon>
    </lineage>
</organism>